<sequence length="209" mass="20431">MAIRLGANSPAFRVGSQTPSRIFLGPNQVWPEFIAVPQQFSTAGAFSYTIPTNCLFLDIIVLGSGACGKGMGFIDVWGNGGGAGQWNGVTLRRGVDLPWTTTSITGTVGAGRASNGQGASLAGNPTTATIAGVGTLTGAGGAAAGNSGTTAGQGSGNFTFNGIVYAGSANQTSIGGNGNPPGGGGASHTITFGSGGAGANGTVWIRAYI</sequence>
<dbReference type="EMBL" id="KU613353">
    <property type="protein sequence ID" value="AMO43776.1"/>
    <property type="molecule type" value="Genomic_DNA"/>
</dbReference>
<dbReference type="OrthoDB" id="19591at10239"/>
<organism evidence="2 3">
    <name type="scientific">Mycobacterium phage Catalina</name>
    <dbReference type="NCBI Taxonomy" id="1792253"/>
    <lineage>
        <taxon>Viruses</taxon>
        <taxon>Duplodnaviria</taxon>
        <taxon>Heunggongvirae</taxon>
        <taxon>Uroviricota</taxon>
        <taxon>Caudoviricetes</taxon>
        <taxon>Fromanvirus</taxon>
        <taxon>Fromanvirus packman</taxon>
    </lineage>
</organism>
<evidence type="ECO:0000313" key="2">
    <source>
        <dbReference type="EMBL" id="AMO43776.1"/>
    </source>
</evidence>
<dbReference type="Proteomes" id="UP000201448">
    <property type="component" value="Segment"/>
</dbReference>
<dbReference type="KEGG" id="vg:29122758"/>
<dbReference type="RefSeq" id="YP_009301831.1">
    <property type="nucleotide sequence ID" value="NC_031238.1"/>
</dbReference>
<reference evidence="2 3" key="1">
    <citation type="submission" date="2016-01" db="EMBL/GenBank/DDBJ databases">
        <authorList>
            <person name="Cotto-Rosario A."/>
            <person name="Gomez-Fuentes N."/>
            <person name="Berrios-Ruiz J."/>
            <person name="Caceres-Velazquez C."/>
            <person name="Casiano-Real M."/>
            <person name="Cotto-Berrios I."/>
            <person name="Crespo-Vega V."/>
            <person name="DeJesus-David M."/>
            <person name="DelToro-Sanchez C.J."/>
            <person name="Diaz-Morales C.J."/>
            <person name="Espada-Ramos M."/>
            <person name="Feliciano-Torres M.J."/>
            <person name="Fernandez-Rodriguez P.M."/>
            <person name="Fernandez-Martinez M."/>
            <person name="Figueroa-Concepcion D."/>
            <person name="Figueroa-Bermudez M.L."/>
            <person name="Garcia-Delgado K."/>
            <person name="Nunez-Rodriguez C."/>
            <person name="Quiles-Santiago A.M."/>
            <person name="Rodriguez-Gonzalez A."/>
            <person name="Santiago-Burgos D."/>
            <person name="Solivan-Perez E."/>
            <person name="Torres-Vazquez A."/>
            <person name="Verdejo-Lopez V."/>
            <person name="Vazquez E."/>
            <person name="Rubin M.R."/>
            <person name="Ware V.C."/>
            <person name="Bradley K.W."/>
            <person name="Asai D.J."/>
            <person name="Bowman C.A."/>
            <person name="Russell D.A."/>
            <person name="Pope W.H."/>
            <person name="Jacobs-Sera D."/>
            <person name="Hendrix R.W."/>
            <person name="Hatfull G.F."/>
        </authorList>
    </citation>
    <scope>NUCLEOTIDE SEQUENCE [LARGE SCALE GENOMIC DNA]</scope>
</reference>
<dbReference type="GeneID" id="29122758"/>
<dbReference type="InterPro" id="IPR049304">
    <property type="entry name" value="Gly_rich_dom"/>
</dbReference>
<feature type="domain" description="Glycine-rich" evidence="1">
    <location>
        <begin position="42"/>
        <end position="208"/>
    </location>
</feature>
<accession>A0A127KP29</accession>
<evidence type="ECO:0000313" key="3">
    <source>
        <dbReference type="Proteomes" id="UP000201448"/>
    </source>
</evidence>
<protein>
    <recommendedName>
        <fullName evidence="1">Glycine-rich domain-containing protein</fullName>
    </recommendedName>
</protein>
<name>A0A127KP29_9CAUD</name>
<gene>
    <name evidence="2" type="ORF">PBI_CATALINA_8</name>
</gene>
<dbReference type="Pfam" id="PF21722">
    <property type="entry name" value="Gly_rich_2"/>
    <property type="match status" value="1"/>
</dbReference>
<evidence type="ECO:0000259" key="1">
    <source>
        <dbReference type="Pfam" id="PF21722"/>
    </source>
</evidence>
<proteinExistence type="predicted"/>